<name>A0A2P2CHX2_9ZZZZ</name>
<evidence type="ECO:0000313" key="1">
    <source>
        <dbReference type="EMBL" id="CUR61589.1"/>
    </source>
</evidence>
<gene>
    <name evidence="1" type="ORF">NOCA1260027</name>
</gene>
<proteinExistence type="predicted"/>
<accession>A0A2P2CHX2</accession>
<dbReference type="EMBL" id="CZKB01000019">
    <property type="protein sequence ID" value="CUR61589.1"/>
    <property type="molecule type" value="Genomic_DNA"/>
</dbReference>
<organism evidence="1">
    <name type="scientific">metagenome</name>
    <dbReference type="NCBI Taxonomy" id="256318"/>
    <lineage>
        <taxon>unclassified sequences</taxon>
        <taxon>metagenomes</taxon>
    </lineage>
</organism>
<protein>
    <submittedName>
        <fullName evidence="1">Uncharacterized protein</fullName>
    </submittedName>
</protein>
<dbReference type="AlphaFoldDB" id="A0A2P2CHX2"/>
<reference evidence="1" key="1">
    <citation type="submission" date="2015-08" db="EMBL/GenBank/DDBJ databases">
        <authorList>
            <person name="Babu N.S."/>
            <person name="Beckwith C.J."/>
            <person name="Beseler K.G."/>
            <person name="Brison A."/>
            <person name="Carone J.V."/>
            <person name="Caskin T.P."/>
            <person name="Diamond M."/>
            <person name="Durham M.E."/>
            <person name="Foxe J.M."/>
            <person name="Go M."/>
            <person name="Henderson B.A."/>
            <person name="Jones I.B."/>
            <person name="McGettigan J.A."/>
            <person name="Micheletti S.J."/>
            <person name="Nasrallah M.E."/>
            <person name="Ortiz D."/>
            <person name="Piller C.R."/>
            <person name="Privatt S.R."/>
            <person name="Schneider S.L."/>
            <person name="Sharp S."/>
            <person name="Smith T.C."/>
            <person name="Stanton J.D."/>
            <person name="Ullery H.E."/>
            <person name="Wilson R.J."/>
            <person name="Serrano M.G."/>
            <person name="Buck G."/>
            <person name="Lee V."/>
            <person name="Wang Y."/>
            <person name="Carvalho R."/>
            <person name="Voegtly L."/>
            <person name="Shi R."/>
            <person name="Duckworth R."/>
            <person name="Johnson A."/>
            <person name="Loviza R."/>
            <person name="Walstead R."/>
            <person name="Shah Z."/>
            <person name="Kiflezghi M."/>
            <person name="Wade K."/>
            <person name="Ball S.L."/>
            <person name="Bradley K.W."/>
            <person name="Asai D.J."/>
            <person name="Bowman C.A."/>
            <person name="Russell D.A."/>
            <person name="Pope W.H."/>
            <person name="Jacobs-Sera D."/>
            <person name="Hendrix R.W."/>
            <person name="Hatfull G.F."/>
        </authorList>
    </citation>
    <scope>NUCLEOTIDE SEQUENCE</scope>
</reference>
<sequence length="112" mass="12901">MLEFPIRHRRCPLEDGHAPHIVVPTHPIGTYLADVDVFEAVRTLVRKPLEGRGQVLSFDTGQRLLHKDSPPIRKERVAIEDTFRDYRDARLRACAPPVDAHREQQHLLKDVP</sequence>